<accession>A0AAD5AN31</accession>
<evidence type="ECO:0000256" key="8">
    <source>
        <dbReference type="ARBA" id="ARBA00046160"/>
    </source>
</evidence>
<organism evidence="12 13">
    <name type="scientific">Silurus asotus</name>
    <name type="common">Amur catfish</name>
    <name type="synonym">Parasilurus asotus</name>
    <dbReference type="NCBI Taxonomy" id="30991"/>
    <lineage>
        <taxon>Eukaryota</taxon>
        <taxon>Metazoa</taxon>
        <taxon>Chordata</taxon>
        <taxon>Craniata</taxon>
        <taxon>Vertebrata</taxon>
        <taxon>Euteleostomi</taxon>
        <taxon>Actinopterygii</taxon>
        <taxon>Neopterygii</taxon>
        <taxon>Teleostei</taxon>
        <taxon>Ostariophysi</taxon>
        <taxon>Siluriformes</taxon>
        <taxon>Siluridae</taxon>
        <taxon>Silurus</taxon>
    </lineage>
</organism>
<evidence type="ECO:0000256" key="9">
    <source>
        <dbReference type="RuleBase" id="RU000648"/>
    </source>
</evidence>
<dbReference type="FunFam" id="3.40.30.10:FF:000031">
    <property type="entry name" value="Calsequestrin"/>
    <property type="match status" value="1"/>
</dbReference>
<dbReference type="EMBL" id="MU551695">
    <property type="protein sequence ID" value="KAI5618472.1"/>
    <property type="molecule type" value="Genomic_DNA"/>
</dbReference>
<dbReference type="InterPro" id="IPR001393">
    <property type="entry name" value="Calsequestrin"/>
</dbReference>
<reference evidence="12" key="1">
    <citation type="submission" date="2018-07" db="EMBL/GenBank/DDBJ databases">
        <title>Comparative genomics of catfishes provides insights into carnivory and benthic adaptation.</title>
        <authorList>
            <person name="Zhang Y."/>
            <person name="Wang D."/>
            <person name="Peng Z."/>
            <person name="Zheng S."/>
            <person name="Shao F."/>
            <person name="Tao W."/>
        </authorList>
    </citation>
    <scope>NUCLEOTIDE SEQUENCE</scope>
    <source>
        <strain evidence="12">Chongqing</strain>
    </source>
</reference>
<dbReference type="InterPro" id="IPR036249">
    <property type="entry name" value="Thioredoxin-like_sf"/>
</dbReference>
<keyword evidence="13" id="KW-1185">Reference proteome</keyword>
<dbReference type="InterPro" id="IPR041860">
    <property type="entry name" value="Calsequestrin_C"/>
</dbReference>
<feature type="signal peptide" evidence="11">
    <location>
        <begin position="1"/>
        <end position="25"/>
    </location>
</feature>
<comment type="function">
    <text evidence="8">Calsequestrin is a high-capacity, moderate affinity, calcium-binding protein and thus acts as an internal calcium store in muscle. Calcium ions are bound by clusters of acidic residues at the protein surface, especially at the interface between subunits. Can bind around 60 Ca(2+) ions. Regulates the release of lumenal Ca(2+) via the calcium release channel RYR2; this plays an important role in triggering muscle contraction. Plays a role in excitation-contraction coupling in the heart and in regulating the rate of heart beats.</text>
</comment>
<dbReference type="FunFam" id="3.40.30.10:FF:000033">
    <property type="entry name" value="Calsequestrin"/>
    <property type="match status" value="1"/>
</dbReference>
<keyword evidence="5" id="KW-0703">Sarcoplasmic reticulum</keyword>
<dbReference type="PRINTS" id="PR00312">
    <property type="entry name" value="CALSEQUESTRN"/>
</dbReference>
<dbReference type="PANTHER" id="PTHR10033:SF15">
    <property type="entry name" value="CALSEQUESTRIN-2"/>
    <property type="match status" value="1"/>
</dbReference>
<dbReference type="GO" id="GO:0033018">
    <property type="term" value="C:sarcoplasmic reticulum lumen"/>
    <property type="evidence" value="ECO:0007669"/>
    <property type="project" value="UniProtKB-SubCell"/>
</dbReference>
<feature type="non-terminal residue" evidence="12">
    <location>
        <position position="1"/>
    </location>
</feature>
<keyword evidence="3 11" id="KW-0732">Signal</keyword>
<dbReference type="GO" id="GO:0030018">
    <property type="term" value="C:Z disc"/>
    <property type="evidence" value="ECO:0007669"/>
    <property type="project" value="TreeGrafter"/>
</dbReference>
<feature type="non-terminal residue" evidence="12">
    <location>
        <position position="410"/>
    </location>
</feature>
<protein>
    <recommendedName>
        <fullName evidence="9">Calsequestrin</fullName>
    </recommendedName>
</protein>
<feature type="chain" id="PRO_5041948392" description="Calsequestrin" evidence="11">
    <location>
        <begin position="26"/>
        <end position="410"/>
    </location>
</feature>
<comment type="similarity">
    <text evidence="2 9">Belongs to the calsequestrin family.</text>
</comment>
<keyword evidence="7" id="KW-0325">Glycoprotein</keyword>
<dbReference type="CDD" id="cd03065">
    <property type="entry name" value="PDI_b_Calsequestrin_N"/>
    <property type="match status" value="1"/>
</dbReference>
<dbReference type="GO" id="GO:0005509">
    <property type="term" value="F:calcium ion binding"/>
    <property type="evidence" value="ECO:0007669"/>
    <property type="project" value="InterPro"/>
</dbReference>
<evidence type="ECO:0000256" key="2">
    <source>
        <dbReference type="ARBA" id="ARBA00010987"/>
    </source>
</evidence>
<feature type="region of interest" description="Disordered" evidence="10">
    <location>
        <begin position="371"/>
        <end position="410"/>
    </location>
</feature>
<name>A0AAD5AN31_SILAS</name>
<dbReference type="InterPro" id="IPR041859">
    <property type="entry name" value="Calsequestrin_N"/>
</dbReference>
<evidence type="ECO:0000256" key="5">
    <source>
        <dbReference type="ARBA" id="ARBA00022951"/>
    </source>
</evidence>
<dbReference type="GO" id="GO:0010881">
    <property type="term" value="P:regulation of cardiac muscle contraction by regulation of the release of sequestered calcium ion"/>
    <property type="evidence" value="ECO:0007669"/>
    <property type="project" value="TreeGrafter"/>
</dbReference>
<keyword evidence="6" id="KW-0514">Muscle protein</keyword>
<dbReference type="InterPro" id="IPR018233">
    <property type="entry name" value="Calsequestrin_CS"/>
</dbReference>
<dbReference type="SUPFAM" id="SSF52833">
    <property type="entry name" value="Thioredoxin-like"/>
    <property type="match status" value="3"/>
</dbReference>
<proteinExistence type="inferred from homology"/>
<comment type="caution">
    <text evidence="12">The sequence shown here is derived from an EMBL/GenBank/DDBJ whole genome shotgun (WGS) entry which is preliminary data.</text>
</comment>
<evidence type="ECO:0000256" key="3">
    <source>
        <dbReference type="ARBA" id="ARBA00022729"/>
    </source>
</evidence>
<dbReference type="CDD" id="cd03074">
    <property type="entry name" value="PDI_b'_Calsequestrin_C"/>
    <property type="match status" value="1"/>
</dbReference>
<keyword evidence="4 9" id="KW-0106">Calcium</keyword>
<sequence>SVLWTMLSLWLVLLSCLSPSFKSSAEEGLEFPSFDGKERVLNINERNYKKALRKYDMLCLLYHEPLPSDRELQQQFHMREMVLELAAQILEDRDIGFGLVDSHKDAKVAKKLGLEEEGSIYVFKDERVIEFDGELSADTLVEFLLDLLEDAVELISNPMELRAFERMDEDIRLIGYFKGKDSEHYKAFQGAAERFQPYVKFFATCDKGVAKQLTLKMNEVDFYEPFMEEPVTIPGKPNSEDEIVDFVNQHRRPTLRKLRAEDMFETWEDDMDGIHIVAFAEEEDPDGYEFLEILKDVARDNTKNPDLSIMWIDPDDFPLLTAYWEKTFKVDLFRPQIGVVNVTDVDSVWLTMANDEALPTAEELEDWIEDVLSGKVNTEDDDLDEDDINDDDDDGEHDDDDSDDDNEDDD</sequence>
<dbReference type="InterPro" id="IPR041858">
    <property type="entry name" value="Calsequestrin_middle_dom"/>
</dbReference>
<dbReference type="PANTHER" id="PTHR10033">
    <property type="entry name" value="CALSEQUESTRIN"/>
    <property type="match status" value="1"/>
</dbReference>
<evidence type="ECO:0000313" key="12">
    <source>
        <dbReference type="EMBL" id="KAI5618472.1"/>
    </source>
</evidence>
<evidence type="ECO:0000256" key="10">
    <source>
        <dbReference type="SAM" id="MobiDB-lite"/>
    </source>
</evidence>
<dbReference type="FunFam" id="3.40.30.10:FF:000047">
    <property type="entry name" value="Calsequestrin"/>
    <property type="match status" value="1"/>
</dbReference>
<dbReference type="Pfam" id="PF01216">
    <property type="entry name" value="Calsequestrin"/>
    <property type="match status" value="1"/>
</dbReference>
<evidence type="ECO:0000256" key="6">
    <source>
        <dbReference type="ARBA" id="ARBA00023179"/>
    </source>
</evidence>
<dbReference type="Gene3D" id="3.40.30.10">
    <property type="entry name" value="Glutaredoxin"/>
    <property type="match status" value="3"/>
</dbReference>
<dbReference type="PROSITE" id="PS00864">
    <property type="entry name" value="CALSEQUESTRIN_2"/>
    <property type="match status" value="1"/>
</dbReference>
<dbReference type="Proteomes" id="UP001205998">
    <property type="component" value="Unassembled WGS sequence"/>
</dbReference>
<comment type="subcellular location">
    <subcellularLocation>
        <location evidence="1">Sarcoplasmic reticulum lumen</location>
    </subcellularLocation>
</comment>
<evidence type="ECO:0000256" key="4">
    <source>
        <dbReference type="ARBA" id="ARBA00022837"/>
    </source>
</evidence>
<gene>
    <name evidence="12" type="ORF">C0J50_22060</name>
</gene>
<evidence type="ECO:0000313" key="13">
    <source>
        <dbReference type="Proteomes" id="UP001205998"/>
    </source>
</evidence>
<evidence type="ECO:0000256" key="7">
    <source>
        <dbReference type="ARBA" id="ARBA00023180"/>
    </source>
</evidence>
<evidence type="ECO:0000256" key="11">
    <source>
        <dbReference type="SAM" id="SignalP"/>
    </source>
</evidence>
<dbReference type="CDD" id="cd03066">
    <property type="entry name" value="PDI_b_Calsequestrin_middle"/>
    <property type="match status" value="1"/>
</dbReference>
<dbReference type="AlphaFoldDB" id="A0AAD5AN31"/>
<evidence type="ECO:0000256" key="1">
    <source>
        <dbReference type="ARBA" id="ARBA00004564"/>
    </source>
</evidence>
<feature type="compositionally biased region" description="Acidic residues" evidence="10">
    <location>
        <begin position="379"/>
        <end position="410"/>
    </location>
</feature>